<reference evidence="3 4" key="1">
    <citation type="submission" date="2019-09" db="EMBL/GenBank/DDBJ databases">
        <title>Draft genome sequences of 48 bacterial type strains from the CCUG.</title>
        <authorList>
            <person name="Tunovic T."/>
            <person name="Pineiro-Iglesias B."/>
            <person name="Unosson C."/>
            <person name="Inganas E."/>
            <person name="Ohlen M."/>
            <person name="Cardew S."/>
            <person name="Jensie-Markopoulos S."/>
            <person name="Salva-Serra F."/>
            <person name="Jaen-Luchoro D."/>
            <person name="Karlsson R."/>
            <person name="Svensson-Stadler L."/>
            <person name="Chun J."/>
            <person name="Moore E."/>
        </authorList>
    </citation>
    <scope>NUCLEOTIDE SEQUENCE [LARGE SCALE GENOMIC DNA]</scope>
    <source>
        <strain evidence="3 4">CCUG 30977</strain>
    </source>
</reference>
<protein>
    <submittedName>
        <fullName evidence="3">Organic hydroperoxide resistance protein</fullName>
    </submittedName>
</protein>
<dbReference type="Gene3D" id="2.20.25.10">
    <property type="match status" value="1"/>
</dbReference>
<organism evidence="3 4">
    <name type="scientific">Ideonella dechloratans</name>
    <dbReference type="NCBI Taxonomy" id="36863"/>
    <lineage>
        <taxon>Bacteria</taxon>
        <taxon>Pseudomonadati</taxon>
        <taxon>Pseudomonadota</taxon>
        <taxon>Betaproteobacteria</taxon>
        <taxon>Burkholderiales</taxon>
        <taxon>Sphaerotilaceae</taxon>
        <taxon>Ideonella</taxon>
    </lineage>
</organism>
<dbReference type="Proteomes" id="UP000430120">
    <property type="component" value="Unassembled WGS sequence"/>
</dbReference>
<dbReference type="GO" id="GO:0006979">
    <property type="term" value="P:response to oxidative stress"/>
    <property type="evidence" value="ECO:0007669"/>
    <property type="project" value="InterPro"/>
</dbReference>
<dbReference type="PANTHER" id="PTHR33797:SF2">
    <property type="entry name" value="ORGANIC HYDROPEROXIDE RESISTANCE PROTEIN-LIKE"/>
    <property type="match status" value="1"/>
</dbReference>
<dbReference type="Gene3D" id="3.30.300.20">
    <property type="match status" value="1"/>
</dbReference>
<dbReference type="OrthoDB" id="9797508at2"/>
<sequence length="146" mass="15336">MDLVYSTTMLSQGGRGGQMQSDDGGFKLKLSVPPEMGGAPDATPGPNPEMLMGGALAAALDHSVRHVARQGKLPVKGCYVESKLSQFQDFAGGYRMALSMVVYLAGPLDQPTADDLVQRAQGICPFQAAIKNNVTVNLKAVLDTPA</sequence>
<dbReference type="InterPro" id="IPR015946">
    <property type="entry name" value="KH_dom-like_a/b"/>
</dbReference>
<feature type="compositionally biased region" description="Polar residues" evidence="2">
    <location>
        <begin position="1"/>
        <end position="11"/>
    </location>
</feature>
<name>A0A643FG31_IDEDE</name>
<dbReference type="InterPro" id="IPR019953">
    <property type="entry name" value="OHR"/>
</dbReference>
<dbReference type="SUPFAM" id="SSF82784">
    <property type="entry name" value="OsmC-like"/>
    <property type="match status" value="1"/>
</dbReference>
<dbReference type="PANTHER" id="PTHR33797">
    <property type="entry name" value="ORGANIC HYDROPEROXIDE RESISTANCE PROTEIN-LIKE"/>
    <property type="match status" value="1"/>
</dbReference>
<comment type="similarity">
    <text evidence="1">Belongs to the OsmC/Ohr family.</text>
</comment>
<comment type="caution">
    <text evidence="3">The sequence shown here is derived from an EMBL/GenBank/DDBJ whole genome shotgun (WGS) entry which is preliminary data.</text>
</comment>
<evidence type="ECO:0000313" key="3">
    <source>
        <dbReference type="EMBL" id="KAB0584352.1"/>
    </source>
</evidence>
<evidence type="ECO:0000256" key="2">
    <source>
        <dbReference type="SAM" id="MobiDB-lite"/>
    </source>
</evidence>
<keyword evidence="4" id="KW-1185">Reference proteome</keyword>
<dbReference type="RefSeq" id="WP_151122639.1">
    <property type="nucleotide sequence ID" value="NZ_CP088081.1"/>
</dbReference>
<dbReference type="AlphaFoldDB" id="A0A643FG31"/>
<dbReference type="Pfam" id="PF02566">
    <property type="entry name" value="OsmC"/>
    <property type="match status" value="1"/>
</dbReference>
<evidence type="ECO:0000256" key="1">
    <source>
        <dbReference type="ARBA" id="ARBA00007378"/>
    </source>
</evidence>
<feature type="region of interest" description="Disordered" evidence="2">
    <location>
        <begin position="1"/>
        <end position="43"/>
    </location>
</feature>
<accession>A0A643FG31</accession>
<evidence type="ECO:0000313" key="4">
    <source>
        <dbReference type="Proteomes" id="UP000430120"/>
    </source>
</evidence>
<proteinExistence type="inferred from homology"/>
<dbReference type="EMBL" id="VZPB01000006">
    <property type="protein sequence ID" value="KAB0584352.1"/>
    <property type="molecule type" value="Genomic_DNA"/>
</dbReference>
<gene>
    <name evidence="3" type="ORF">F7Q92_03810</name>
</gene>
<dbReference type="InterPro" id="IPR003718">
    <property type="entry name" value="OsmC/Ohr_fam"/>
</dbReference>
<dbReference type="InterPro" id="IPR036102">
    <property type="entry name" value="OsmC/Ohrsf"/>
</dbReference>